<sequence>MGEPPTKRRKVDDCANGSNNLSPTLKQESPSPCAITRLEQLPKELLLEINDCLEPWEWAALALTSRTMLSKIGSNALRLPKKSLYNLLVLLEKQGIYLSDILCPMCVRFHSTSSATADTSRLCEKNVPGWTRGKGEDPLPSYYLALLENPNNVITIPFNMANAVMRSCNFNISPPLLTANDLDYEFQDKPCSDDSYKWIFYTKCMFRVTAVTNPTTGMEEAHLMMKQRTTVSPLILTSTYGVKEANVNLLQRLEGTISHQTGKYACCPDMKLTRCYLDCFQTDHASGNGCACLWNQNEPCHPFHRFNDWKKPFPGTIDTCSFCGANFWLNFVEKVNEGGRICTLLVWKDLGECRTWDMKWPWPNHDAFAWETKLSTGRSSAAKPERVSKLAAYRAYEGVPLDKKVGQYMPSWATRPAFTRQRRSVRGTTLPAD</sequence>
<name>A0AA40AMT9_9PEZI</name>
<dbReference type="AlphaFoldDB" id="A0AA40AMT9"/>
<evidence type="ECO:0000256" key="1">
    <source>
        <dbReference type="SAM" id="MobiDB-lite"/>
    </source>
</evidence>
<dbReference type="Proteomes" id="UP001172159">
    <property type="component" value="Unassembled WGS sequence"/>
</dbReference>
<organism evidence="2 3">
    <name type="scientific">Apiosordaria backusii</name>
    <dbReference type="NCBI Taxonomy" id="314023"/>
    <lineage>
        <taxon>Eukaryota</taxon>
        <taxon>Fungi</taxon>
        <taxon>Dikarya</taxon>
        <taxon>Ascomycota</taxon>
        <taxon>Pezizomycotina</taxon>
        <taxon>Sordariomycetes</taxon>
        <taxon>Sordariomycetidae</taxon>
        <taxon>Sordariales</taxon>
        <taxon>Lasiosphaeriaceae</taxon>
        <taxon>Apiosordaria</taxon>
    </lineage>
</organism>
<protein>
    <recommendedName>
        <fullName evidence="4">F-box domain-containing protein</fullName>
    </recommendedName>
</protein>
<proteinExistence type="predicted"/>
<keyword evidence="3" id="KW-1185">Reference proteome</keyword>
<accession>A0AA40AMT9</accession>
<gene>
    <name evidence="2" type="ORF">B0T21DRAFT_414791</name>
</gene>
<comment type="caution">
    <text evidence="2">The sequence shown here is derived from an EMBL/GenBank/DDBJ whole genome shotgun (WGS) entry which is preliminary data.</text>
</comment>
<feature type="region of interest" description="Disordered" evidence="1">
    <location>
        <begin position="1"/>
        <end position="28"/>
    </location>
</feature>
<evidence type="ECO:0000313" key="3">
    <source>
        <dbReference type="Proteomes" id="UP001172159"/>
    </source>
</evidence>
<reference evidence="2" key="1">
    <citation type="submission" date="2023-06" db="EMBL/GenBank/DDBJ databases">
        <title>Genome-scale phylogeny and comparative genomics of the fungal order Sordariales.</title>
        <authorList>
            <consortium name="Lawrence Berkeley National Laboratory"/>
            <person name="Hensen N."/>
            <person name="Bonometti L."/>
            <person name="Westerberg I."/>
            <person name="Brannstrom I.O."/>
            <person name="Guillou S."/>
            <person name="Cros-Aarteil S."/>
            <person name="Calhoun S."/>
            <person name="Haridas S."/>
            <person name="Kuo A."/>
            <person name="Mondo S."/>
            <person name="Pangilinan J."/>
            <person name="Riley R."/>
            <person name="Labutti K."/>
            <person name="Andreopoulos B."/>
            <person name="Lipzen A."/>
            <person name="Chen C."/>
            <person name="Yanf M."/>
            <person name="Daum C."/>
            <person name="Ng V."/>
            <person name="Clum A."/>
            <person name="Steindorff A."/>
            <person name="Ohm R."/>
            <person name="Martin F."/>
            <person name="Silar P."/>
            <person name="Natvig D."/>
            <person name="Lalanne C."/>
            <person name="Gautier V."/>
            <person name="Ament-Velasquez S.L."/>
            <person name="Kruys A."/>
            <person name="Hutchinson M.I."/>
            <person name="Powell A.J."/>
            <person name="Barry K."/>
            <person name="Miller A.N."/>
            <person name="Grigoriev I.V."/>
            <person name="Debuchy R."/>
            <person name="Gladieux P."/>
            <person name="Thoren M.H."/>
            <person name="Johannesson H."/>
        </authorList>
    </citation>
    <scope>NUCLEOTIDE SEQUENCE</scope>
    <source>
        <strain evidence="2">CBS 540.89</strain>
    </source>
</reference>
<evidence type="ECO:0000313" key="2">
    <source>
        <dbReference type="EMBL" id="KAK0718750.1"/>
    </source>
</evidence>
<dbReference type="EMBL" id="JAUKTV010000013">
    <property type="protein sequence ID" value="KAK0718750.1"/>
    <property type="molecule type" value="Genomic_DNA"/>
</dbReference>
<feature type="compositionally biased region" description="Polar residues" evidence="1">
    <location>
        <begin position="16"/>
        <end position="28"/>
    </location>
</feature>
<evidence type="ECO:0008006" key="4">
    <source>
        <dbReference type="Google" id="ProtNLM"/>
    </source>
</evidence>